<evidence type="ECO:0000256" key="1">
    <source>
        <dbReference type="SAM" id="SignalP"/>
    </source>
</evidence>
<dbReference type="KEGG" id="pard:DN92_02560"/>
<dbReference type="EMBL" id="CP028940">
    <property type="protein sequence ID" value="QKM60009.1"/>
    <property type="molecule type" value="Genomic_DNA"/>
</dbReference>
<evidence type="ECO:0000313" key="3">
    <source>
        <dbReference type="Proteomes" id="UP000501090"/>
    </source>
</evidence>
<keyword evidence="3" id="KW-1185">Reference proteome</keyword>
<dbReference type="Proteomes" id="UP000501090">
    <property type="component" value="Chromosome"/>
</dbReference>
<protein>
    <submittedName>
        <fullName evidence="2">Uncharacterized protein</fullName>
    </submittedName>
</protein>
<gene>
    <name evidence="2" type="ORF">DN92_02560</name>
</gene>
<keyword evidence="1" id="KW-0732">Signal</keyword>
<reference evidence="2 3" key="1">
    <citation type="submission" date="2018-04" db="EMBL/GenBank/DDBJ databases">
        <title>Polynucleobacter sp. UK-Long2-W17 genome.</title>
        <authorList>
            <person name="Hahn M.W."/>
        </authorList>
    </citation>
    <scope>NUCLEOTIDE SEQUENCE [LARGE SCALE GENOMIC DNA]</scope>
    <source>
        <strain evidence="2 3">UK-Long2-W17</strain>
    </source>
</reference>
<sequence length="99" mass="11098">MFLYRAWILLGLVSISALAPAQSSKEDSISCYKSAIKEPITFYGNPGDAFTLYDGSKWKVASSGPYEYVPLRYRNILICPSEQMLIIDKKALLVEKVKS</sequence>
<feature type="signal peptide" evidence="1">
    <location>
        <begin position="1"/>
        <end position="21"/>
    </location>
</feature>
<accession>A0A6M9PHX0</accession>
<organism evidence="2 3">
    <name type="scientific">Polynucleobacter arcticus</name>
    <dbReference type="NCBI Taxonomy" id="1743165"/>
    <lineage>
        <taxon>Bacteria</taxon>
        <taxon>Pseudomonadati</taxon>
        <taxon>Pseudomonadota</taxon>
        <taxon>Betaproteobacteria</taxon>
        <taxon>Burkholderiales</taxon>
        <taxon>Burkholderiaceae</taxon>
        <taxon>Polynucleobacter</taxon>
    </lineage>
</organism>
<evidence type="ECO:0000313" key="2">
    <source>
        <dbReference type="EMBL" id="QKM60009.1"/>
    </source>
</evidence>
<feature type="chain" id="PRO_5026902922" evidence="1">
    <location>
        <begin position="22"/>
        <end position="99"/>
    </location>
</feature>
<name>A0A6M9PHX0_9BURK</name>
<proteinExistence type="predicted"/>
<dbReference type="RefSeq" id="WP_173959780.1">
    <property type="nucleotide sequence ID" value="NZ_CBCSCC010000010.1"/>
</dbReference>
<dbReference type="AlphaFoldDB" id="A0A6M9PHX0"/>